<keyword evidence="4 5" id="KW-0802">TPR repeat</keyword>
<dbReference type="Pfam" id="PF07719">
    <property type="entry name" value="TPR_2"/>
    <property type="match status" value="1"/>
</dbReference>
<feature type="repeat" description="TPR" evidence="5">
    <location>
        <begin position="13"/>
        <end position="46"/>
    </location>
</feature>
<sequence length="405" mass="46040">MTLTTPSPAEGNAESLKDAGNEAFKNGEYQKSIDFYTEALLLNPDSRDLKATLYRNRAMVRLKLEDAEGCEQDCTRALEFNGADVKALYRRALAREKLEMIGSAITDARNALHFMPKDKGIIELLQRLVKLNTEKQKTMLGIENKVNEMSTMAFHDEKSDSEQRLTAMNNLLVLARDSESGAIHVWDNGKLVDNVFSMVYNKSVDDEMAIAIIRVLDECIKNSKRALSLVDKIGFPKITRLLIARSNVQFLDACSIILQRIFNALAKMDRTKDIKPDPEVSEANKMPIIKFLLELEDMLTDATVQYQPRETVIDLLSRNLMHMDGGLPRGWSWRFMEDRGLLKLFLLSSQIPEQCTIPVSAETRQHLAICLCRLYDDCVFDTKRAVYRERLDGFFKSVVTNVSLI</sequence>
<evidence type="ECO:0000256" key="4">
    <source>
        <dbReference type="ARBA" id="ARBA00022803"/>
    </source>
</evidence>
<dbReference type="PROSITE" id="PS50005">
    <property type="entry name" value="TPR"/>
    <property type="match status" value="1"/>
</dbReference>
<dbReference type="SMART" id="SM00028">
    <property type="entry name" value="TPR"/>
    <property type="match status" value="3"/>
</dbReference>
<organism evidence="6 7">
    <name type="scientific">Gnathostoma spinigerum</name>
    <dbReference type="NCBI Taxonomy" id="75299"/>
    <lineage>
        <taxon>Eukaryota</taxon>
        <taxon>Metazoa</taxon>
        <taxon>Ecdysozoa</taxon>
        <taxon>Nematoda</taxon>
        <taxon>Chromadorea</taxon>
        <taxon>Rhabditida</taxon>
        <taxon>Spirurina</taxon>
        <taxon>Gnathostomatomorpha</taxon>
        <taxon>Gnathostomatoidea</taxon>
        <taxon>Gnathostomatidae</taxon>
        <taxon>Gnathostoma</taxon>
    </lineage>
</organism>
<evidence type="ECO:0000256" key="3">
    <source>
        <dbReference type="ARBA" id="ARBA00022737"/>
    </source>
</evidence>
<name>A0ABD6F3L8_9BILA</name>
<dbReference type="SUPFAM" id="SSF48452">
    <property type="entry name" value="TPR-like"/>
    <property type="match status" value="1"/>
</dbReference>
<evidence type="ECO:0000256" key="2">
    <source>
        <dbReference type="ARBA" id="ARBA00022490"/>
    </source>
</evidence>
<dbReference type="GO" id="GO:0005737">
    <property type="term" value="C:cytoplasm"/>
    <property type="evidence" value="ECO:0007669"/>
    <property type="project" value="UniProtKB-SubCell"/>
</dbReference>
<dbReference type="EMBL" id="JBGFUD010014424">
    <property type="protein sequence ID" value="MFH4983925.1"/>
    <property type="molecule type" value="Genomic_DNA"/>
</dbReference>
<evidence type="ECO:0000256" key="1">
    <source>
        <dbReference type="ARBA" id="ARBA00004496"/>
    </source>
</evidence>
<dbReference type="InterPro" id="IPR013105">
    <property type="entry name" value="TPR_2"/>
</dbReference>
<dbReference type="AlphaFoldDB" id="A0ABD6F3L8"/>
<evidence type="ECO:0000313" key="6">
    <source>
        <dbReference type="EMBL" id="MFH4983925.1"/>
    </source>
</evidence>
<reference evidence="6 7" key="1">
    <citation type="submission" date="2024-08" db="EMBL/GenBank/DDBJ databases">
        <title>Gnathostoma spinigerum genome.</title>
        <authorList>
            <person name="Gonzalez-Bertolin B."/>
            <person name="Monzon S."/>
            <person name="Zaballos A."/>
            <person name="Jimenez P."/>
            <person name="Dekumyoy P."/>
            <person name="Varona S."/>
            <person name="Cuesta I."/>
            <person name="Sumanam S."/>
            <person name="Adisakwattana P."/>
            <person name="Gasser R.B."/>
            <person name="Hernandez-Gonzalez A."/>
            <person name="Young N.D."/>
            <person name="Perteguer M.J."/>
        </authorList>
    </citation>
    <scope>NUCLEOTIDE SEQUENCE [LARGE SCALE GENOMIC DNA]</scope>
    <source>
        <strain evidence="6">AL3</strain>
        <tissue evidence="6">Liver</tissue>
    </source>
</reference>
<evidence type="ECO:0000313" key="7">
    <source>
        <dbReference type="Proteomes" id="UP001608902"/>
    </source>
</evidence>
<keyword evidence="2" id="KW-0963">Cytoplasm</keyword>
<proteinExistence type="predicted"/>
<dbReference type="InterPro" id="IPR019734">
    <property type="entry name" value="TPR_rpt"/>
</dbReference>
<keyword evidence="7" id="KW-1185">Reference proteome</keyword>
<dbReference type="Gene3D" id="1.25.40.10">
    <property type="entry name" value="Tetratricopeptide repeat domain"/>
    <property type="match status" value="1"/>
</dbReference>
<keyword evidence="3" id="KW-0677">Repeat</keyword>
<dbReference type="InterPro" id="IPR011989">
    <property type="entry name" value="ARM-like"/>
</dbReference>
<dbReference type="PANTHER" id="PTHR45994:SF1">
    <property type="entry name" value="FI21225P1"/>
    <property type="match status" value="1"/>
</dbReference>
<comment type="caution">
    <text evidence="6">The sequence shown here is derived from an EMBL/GenBank/DDBJ whole genome shotgun (WGS) entry which is preliminary data.</text>
</comment>
<dbReference type="InterPro" id="IPR011990">
    <property type="entry name" value="TPR-like_helical_dom_sf"/>
</dbReference>
<comment type="subcellular location">
    <subcellularLocation>
        <location evidence="1">Cytoplasm</location>
    </subcellularLocation>
</comment>
<dbReference type="Proteomes" id="UP001608902">
    <property type="component" value="Unassembled WGS sequence"/>
</dbReference>
<dbReference type="Gene3D" id="1.25.10.10">
    <property type="entry name" value="Leucine-rich Repeat Variant"/>
    <property type="match status" value="1"/>
</dbReference>
<accession>A0ABD6F3L8</accession>
<evidence type="ECO:0000256" key="5">
    <source>
        <dbReference type="PROSITE-ProRule" id="PRU00339"/>
    </source>
</evidence>
<dbReference type="PANTHER" id="PTHR45994">
    <property type="entry name" value="FI21225P1"/>
    <property type="match status" value="1"/>
</dbReference>
<protein>
    <submittedName>
        <fullName evidence="6">Uncharacterized protein</fullName>
    </submittedName>
</protein>
<gene>
    <name evidence="6" type="ORF">AB6A40_010634</name>
</gene>